<comment type="caution">
    <text evidence="2">The sequence shown here is derived from an EMBL/GenBank/DDBJ whole genome shotgun (WGS) entry which is preliminary data.</text>
</comment>
<gene>
    <name evidence="2" type="ORF">OT_ostta12g01800</name>
</gene>
<dbReference type="Proteomes" id="UP000009170">
    <property type="component" value="Unassembled WGS sequence"/>
</dbReference>
<name>A0A090M6N6_OSTTA</name>
<dbReference type="GO" id="GO:0015035">
    <property type="term" value="F:protein-disulfide reductase activity"/>
    <property type="evidence" value="ECO:0007669"/>
    <property type="project" value="InterPro"/>
</dbReference>
<dbReference type="InParanoid" id="A0A090M6N6"/>
<dbReference type="Pfam" id="PF04134">
    <property type="entry name" value="DCC1-like"/>
    <property type="match status" value="1"/>
</dbReference>
<evidence type="ECO:0000256" key="1">
    <source>
        <dbReference type="SAM" id="MobiDB-lite"/>
    </source>
</evidence>
<keyword evidence="3" id="KW-1185">Reference proteome</keyword>
<dbReference type="STRING" id="70448.A0A090M6N6"/>
<dbReference type="KEGG" id="ota:OT_ostta12g01800"/>
<evidence type="ECO:0000313" key="3">
    <source>
        <dbReference type="Proteomes" id="UP000009170"/>
    </source>
</evidence>
<dbReference type="OrthoDB" id="410458at2759"/>
<reference evidence="2 3" key="2">
    <citation type="journal article" date="2014" name="BMC Genomics">
        <title>An improved genome of the model marine alga Ostreococcus tauri unfolds by assessing Illumina de novo assemblies.</title>
        <authorList>
            <person name="Blanc-Mathieu R."/>
            <person name="Verhelst B."/>
            <person name="Derelle E."/>
            <person name="Rombauts S."/>
            <person name="Bouget F.Y."/>
            <person name="Carre I."/>
            <person name="Chateau A."/>
            <person name="Eyre-Walker A."/>
            <person name="Grimsley N."/>
            <person name="Moreau H."/>
            <person name="Piegu B."/>
            <person name="Rivals E."/>
            <person name="Schackwitz W."/>
            <person name="Van de Peer Y."/>
            <person name="Piganeau G."/>
        </authorList>
    </citation>
    <scope>NUCLEOTIDE SEQUENCE [LARGE SCALE GENOMIC DNA]</scope>
    <source>
        <strain evidence="3">OTTH 0595 / CCAP 157/2 / RCC745</strain>
    </source>
</reference>
<dbReference type="FunCoup" id="A0A090M6N6">
    <property type="interactions" value="113"/>
</dbReference>
<reference evidence="3" key="1">
    <citation type="journal article" date="2006" name="Proc. Natl. Acad. Sci. U.S.A.">
        <title>Genome analysis of the smallest free-living eukaryote Ostreococcus tauri unveils many unique features.</title>
        <authorList>
            <person name="Derelle E."/>
            <person name="Ferraz C."/>
            <person name="Rombauts S."/>
            <person name="Rouze P."/>
            <person name="Worden A.Z."/>
            <person name="Robbens S."/>
            <person name="Partensky F."/>
            <person name="Degroeve S."/>
            <person name="Echeynie S."/>
            <person name="Cooke R."/>
            <person name="Saeys Y."/>
            <person name="Wuyts J."/>
            <person name="Jabbari K."/>
            <person name="Bowler C."/>
            <person name="Panaud O."/>
            <person name="Piegu B."/>
            <person name="Ball S.G."/>
            <person name="Ral J.-P."/>
            <person name="Bouget F.-Y."/>
            <person name="Piganeau G."/>
            <person name="De Baets B."/>
            <person name="Picard A."/>
            <person name="Delseny M."/>
            <person name="Demaille J."/>
            <person name="Van de Peer Y."/>
            <person name="Moreau H."/>
        </authorList>
    </citation>
    <scope>NUCLEOTIDE SEQUENCE [LARGE SCALE GENOMIC DNA]</scope>
    <source>
        <strain evidence="3">OTTH 0595 / CCAP 157/2 / RCC745</strain>
    </source>
</reference>
<protein>
    <submittedName>
        <fullName evidence="2">Thiol-disulphide oxidoreductase DCC</fullName>
    </submittedName>
</protein>
<accession>A0A090M6N6</accession>
<dbReference type="RefSeq" id="XP_003082327.2">
    <property type="nucleotide sequence ID" value="XM_003082279.2"/>
</dbReference>
<proteinExistence type="predicted"/>
<sequence length="178" mass="19385">MERTTTRGRSRAGVAREAASSTRATGSEVRVEDLFPEGERRGIILYDGVCNLCNGAVNFAIANDGNGGQGGSVRFAALQSETGRRLLRNAGRDAEDISSIVFVEAANSEASYVKSEAVLRIAKRMRAPFPQLAAIGSVFPRALGDLAYDLVADNRYFILGRRDECRLGDDVHDDRFLR</sequence>
<dbReference type="AlphaFoldDB" id="A0A090M6N6"/>
<dbReference type="PANTHER" id="PTHR33639">
    <property type="entry name" value="THIOL-DISULFIDE OXIDOREDUCTASE DCC"/>
    <property type="match status" value="1"/>
</dbReference>
<dbReference type="PANTHER" id="PTHR33639:SF2">
    <property type="entry name" value="DUF393 DOMAIN-CONTAINING PROTEIN"/>
    <property type="match status" value="1"/>
</dbReference>
<dbReference type="InterPro" id="IPR052927">
    <property type="entry name" value="DCC_oxidoreductase"/>
</dbReference>
<feature type="region of interest" description="Disordered" evidence="1">
    <location>
        <begin position="1"/>
        <end position="24"/>
    </location>
</feature>
<dbReference type="InterPro" id="IPR007263">
    <property type="entry name" value="DCC1-like"/>
</dbReference>
<evidence type="ECO:0000313" key="2">
    <source>
        <dbReference type="EMBL" id="CEF99890.1"/>
    </source>
</evidence>
<dbReference type="GeneID" id="9836191"/>
<dbReference type="EMBL" id="CAID01000012">
    <property type="protein sequence ID" value="CEF99890.1"/>
    <property type="molecule type" value="Genomic_DNA"/>
</dbReference>
<feature type="compositionally biased region" description="Basic residues" evidence="1">
    <location>
        <begin position="1"/>
        <end position="10"/>
    </location>
</feature>
<organism evidence="2 3">
    <name type="scientific">Ostreococcus tauri</name>
    <name type="common">Marine green alga</name>
    <dbReference type="NCBI Taxonomy" id="70448"/>
    <lineage>
        <taxon>Eukaryota</taxon>
        <taxon>Viridiplantae</taxon>
        <taxon>Chlorophyta</taxon>
        <taxon>Mamiellophyceae</taxon>
        <taxon>Mamiellales</taxon>
        <taxon>Bathycoccaceae</taxon>
        <taxon>Ostreococcus</taxon>
    </lineage>
</organism>